<evidence type="ECO:0000313" key="2">
    <source>
        <dbReference type="Proteomes" id="UP000297245"/>
    </source>
</evidence>
<gene>
    <name evidence="1" type="ORF">K435DRAFT_810461</name>
</gene>
<evidence type="ECO:0000313" key="1">
    <source>
        <dbReference type="EMBL" id="THU79734.1"/>
    </source>
</evidence>
<organism evidence="1 2">
    <name type="scientific">Dendrothele bispora (strain CBS 962.96)</name>
    <dbReference type="NCBI Taxonomy" id="1314807"/>
    <lineage>
        <taxon>Eukaryota</taxon>
        <taxon>Fungi</taxon>
        <taxon>Dikarya</taxon>
        <taxon>Basidiomycota</taxon>
        <taxon>Agaricomycotina</taxon>
        <taxon>Agaricomycetes</taxon>
        <taxon>Agaricomycetidae</taxon>
        <taxon>Agaricales</taxon>
        <taxon>Agaricales incertae sedis</taxon>
        <taxon>Dendrothele</taxon>
    </lineage>
</organism>
<dbReference type="AlphaFoldDB" id="A0A4S8KUZ9"/>
<protein>
    <submittedName>
        <fullName evidence="1">Uncharacterized protein</fullName>
    </submittedName>
</protein>
<dbReference type="EMBL" id="ML179982">
    <property type="protein sequence ID" value="THU79734.1"/>
    <property type="molecule type" value="Genomic_DNA"/>
</dbReference>
<sequence length="111" mass="12268">MKASSTTSSSCSSSSSSWLNRFLGNLRKGTYFFLRLSFKTFLCVPPPSLKEQTWIDPDNTQKKDSKSRIGGVLLWPADSAGYAVIAPNFASTLLFAGQFIHLIDNNKTQDI</sequence>
<proteinExistence type="predicted"/>
<dbReference type="Proteomes" id="UP000297245">
    <property type="component" value="Unassembled WGS sequence"/>
</dbReference>
<name>A0A4S8KUZ9_DENBC</name>
<keyword evidence="2" id="KW-1185">Reference proteome</keyword>
<accession>A0A4S8KUZ9</accession>
<reference evidence="1 2" key="1">
    <citation type="journal article" date="2019" name="Nat. Ecol. Evol.">
        <title>Megaphylogeny resolves global patterns of mushroom evolution.</title>
        <authorList>
            <person name="Varga T."/>
            <person name="Krizsan K."/>
            <person name="Foldi C."/>
            <person name="Dima B."/>
            <person name="Sanchez-Garcia M."/>
            <person name="Sanchez-Ramirez S."/>
            <person name="Szollosi G.J."/>
            <person name="Szarkandi J.G."/>
            <person name="Papp V."/>
            <person name="Albert L."/>
            <person name="Andreopoulos W."/>
            <person name="Angelini C."/>
            <person name="Antonin V."/>
            <person name="Barry K.W."/>
            <person name="Bougher N.L."/>
            <person name="Buchanan P."/>
            <person name="Buyck B."/>
            <person name="Bense V."/>
            <person name="Catcheside P."/>
            <person name="Chovatia M."/>
            <person name="Cooper J."/>
            <person name="Damon W."/>
            <person name="Desjardin D."/>
            <person name="Finy P."/>
            <person name="Geml J."/>
            <person name="Haridas S."/>
            <person name="Hughes K."/>
            <person name="Justo A."/>
            <person name="Karasinski D."/>
            <person name="Kautmanova I."/>
            <person name="Kiss B."/>
            <person name="Kocsube S."/>
            <person name="Kotiranta H."/>
            <person name="LaButti K.M."/>
            <person name="Lechner B.E."/>
            <person name="Liimatainen K."/>
            <person name="Lipzen A."/>
            <person name="Lukacs Z."/>
            <person name="Mihaltcheva S."/>
            <person name="Morgado L.N."/>
            <person name="Niskanen T."/>
            <person name="Noordeloos M.E."/>
            <person name="Ohm R.A."/>
            <person name="Ortiz-Santana B."/>
            <person name="Ovrebo C."/>
            <person name="Racz N."/>
            <person name="Riley R."/>
            <person name="Savchenko A."/>
            <person name="Shiryaev A."/>
            <person name="Soop K."/>
            <person name="Spirin V."/>
            <person name="Szebenyi C."/>
            <person name="Tomsovsky M."/>
            <person name="Tulloss R.E."/>
            <person name="Uehling J."/>
            <person name="Grigoriev I.V."/>
            <person name="Vagvolgyi C."/>
            <person name="Papp T."/>
            <person name="Martin F.M."/>
            <person name="Miettinen O."/>
            <person name="Hibbett D.S."/>
            <person name="Nagy L.G."/>
        </authorList>
    </citation>
    <scope>NUCLEOTIDE SEQUENCE [LARGE SCALE GENOMIC DNA]</scope>
    <source>
        <strain evidence="1 2">CBS 962.96</strain>
    </source>
</reference>